<keyword evidence="10 14" id="KW-0479">Metal-binding</keyword>
<name>A0A2T4PUW4_9STAP</name>
<evidence type="ECO:0000256" key="14">
    <source>
        <dbReference type="HAMAP-Rule" id="MF_00053"/>
    </source>
</evidence>
<keyword evidence="9 14" id="KW-0540">Nuclease</keyword>
<evidence type="ECO:0000313" key="18">
    <source>
        <dbReference type="Proteomes" id="UP000241209"/>
    </source>
</evidence>
<organism evidence="17 18">
    <name type="scientific">Mammaliicoccus vitulinus</name>
    <dbReference type="NCBI Taxonomy" id="71237"/>
    <lineage>
        <taxon>Bacteria</taxon>
        <taxon>Bacillati</taxon>
        <taxon>Bacillota</taxon>
        <taxon>Bacilli</taxon>
        <taxon>Bacillales</taxon>
        <taxon>Staphylococcaceae</taxon>
        <taxon>Mammaliicoccus</taxon>
    </lineage>
</organism>
<dbReference type="Pfam" id="PF01351">
    <property type="entry name" value="RNase_HII"/>
    <property type="match status" value="1"/>
</dbReference>
<comment type="caution">
    <text evidence="17">The sequence shown here is derived from an EMBL/GenBank/DDBJ whole genome shotgun (WGS) entry which is preliminary data.</text>
</comment>
<dbReference type="InterPro" id="IPR004641">
    <property type="entry name" value="RNase_HIII"/>
</dbReference>
<evidence type="ECO:0000256" key="9">
    <source>
        <dbReference type="ARBA" id="ARBA00022722"/>
    </source>
</evidence>
<dbReference type="RefSeq" id="WP_107556848.1">
    <property type="nucleotide sequence ID" value="NZ_JABUYR010000006.1"/>
</dbReference>
<dbReference type="PANTHER" id="PTHR10954:SF23">
    <property type="entry name" value="RIBONUCLEASE"/>
    <property type="match status" value="1"/>
</dbReference>
<dbReference type="InterPro" id="IPR024568">
    <property type="entry name" value="RNase_HIII_N"/>
</dbReference>
<dbReference type="InterPro" id="IPR036397">
    <property type="entry name" value="RNaseH_sf"/>
</dbReference>
<dbReference type="EC" id="3.1.26.4" evidence="6 14"/>
<dbReference type="Proteomes" id="UP000241209">
    <property type="component" value="Unassembled WGS sequence"/>
</dbReference>
<evidence type="ECO:0000256" key="5">
    <source>
        <dbReference type="ARBA" id="ARBA00008378"/>
    </source>
</evidence>
<evidence type="ECO:0000256" key="12">
    <source>
        <dbReference type="ARBA" id="ARBA00022801"/>
    </source>
</evidence>
<evidence type="ECO:0000313" key="17">
    <source>
        <dbReference type="EMBL" id="PTI30216.1"/>
    </source>
</evidence>
<dbReference type="InterPro" id="IPR012295">
    <property type="entry name" value="TBP_dom_sf"/>
</dbReference>
<evidence type="ECO:0000259" key="16">
    <source>
        <dbReference type="PROSITE" id="PS51975"/>
    </source>
</evidence>
<comment type="cofactor">
    <cofactor evidence="14 15">
        <name>Mn(2+)</name>
        <dbReference type="ChEBI" id="CHEBI:29035"/>
    </cofactor>
    <cofactor evidence="14 15">
        <name>Mg(2+)</name>
        <dbReference type="ChEBI" id="CHEBI:18420"/>
    </cofactor>
    <text evidence="14 15">Manganese or magnesium. Binds 1 divalent metal ion per monomer in the absence of substrate. May bind a second metal ion after substrate binding.</text>
</comment>
<dbReference type="CDD" id="cd06590">
    <property type="entry name" value="RNase_HII_bacteria_HIII_like"/>
    <property type="match status" value="1"/>
</dbReference>
<dbReference type="Gene3D" id="3.30.420.10">
    <property type="entry name" value="Ribonuclease H-like superfamily/Ribonuclease H"/>
    <property type="match status" value="1"/>
</dbReference>
<dbReference type="PANTHER" id="PTHR10954">
    <property type="entry name" value="RIBONUCLEASE H2 SUBUNIT A"/>
    <property type="match status" value="1"/>
</dbReference>
<dbReference type="GO" id="GO:0003723">
    <property type="term" value="F:RNA binding"/>
    <property type="evidence" value="ECO:0007669"/>
    <property type="project" value="UniProtKB-UniRule"/>
</dbReference>
<evidence type="ECO:0000256" key="4">
    <source>
        <dbReference type="ARBA" id="ARBA00004496"/>
    </source>
</evidence>
<comment type="subcellular location">
    <subcellularLocation>
        <location evidence="4 14">Cytoplasm</location>
    </subcellularLocation>
</comment>
<dbReference type="PROSITE" id="PS51975">
    <property type="entry name" value="RNASE_H_2"/>
    <property type="match status" value="1"/>
</dbReference>
<feature type="domain" description="RNase H type-2" evidence="16">
    <location>
        <begin position="88"/>
        <end position="304"/>
    </location>
</feature>
<dbReference type="NCBIfam" id="TIGR00716">
    <property type="entry name" value="rnhC"/>
    <property type="match status" value="1"/>
</dbReference>
<keyword evidence="8 14" id="KW-0963">Cytoplasm</keyword>
<dbReference type="STRING" id="1167632.GCA_000286335_00736"/>
<evidence type="ECO:0000256" key="10">
    <source>
        <dbReference type="ARBA" id="ARBA00022723"/>
    </source>
</evidence>
<reference evidence="17 18" key="1">
    <citation type="journal article" date="2016" name="Front. Microbiol.">
        <title>Comprehensive Phylogenetic Analysis of Bovine Non-aureus Staphylococci Species Based on Whole-Genome Sequencing.</title>
        <authorList>
            <person name="Naushad S."/>
            <person name="Barkema H.W."/>
            <person name="Luby C."/>
            <person name="Condas L.A."/>
            <person name="Nobrega D.B."/>
            <person name="Carson D.A."/>
            <person name="De Buck J."/>
        </authorList>
    </citation>
    <scope>NUCLEOTIDE SEQUENCE [LARGE SCALE GENOMIC DNA]</scope>
    <source>
        <strain evidence="17 18">SNUC 2204</strain>
    </source>
</reference>
<comment type="catalytic activity">
    <reaction evidence="1 14 15">
        <text>Endonucleolytic cleavage to 5'-phosphomonoester.</text>
        <dbReference type="EC" id="3.1.26.4"/>
    </reaction>
</comment>
<feature type="binding site" evidence="14 15">
    <location>
        <position position="199"/>
    </location>
    <ligand>
        <name>a divalent metal cation</name>
        <dbReference type="ChEBI" id="CHEBI:60240"/>
    </ligand>
</feature>
<dbReference type="Pfam" id="PF11858">
    <property type="entry name" value="DUF3378"/>
    <property type="match status" value="1"/>
</dbReference>
<evidence type="ECO:0000256" key="7">
    <source>
        <dbReference type="ARBA" id="ARBA00021407"/>
    </source>
</evidence>
<evidence type="ECO:0000256" key="3">
    <source>
        <dbReference type="ARBA" id="ARBA00004065"/>
    </source>
</evidence>
<evidence type="ECO:0000256" key="11">
    <source>
        <dbReference type="ARBA" id="ARBA00022759"/>
    </source>
</evidence>
<comment type="function">
    <text evidence="3 14">Endonuclease that specifically degrades the RNA of RNA-DNA hybrids.</text>
</comment>
<keyword evidence="12 14" id="KW-0378">Hydrolase</keyword>
<dbReference type="InterPro" id="IPR012337">
    <property type="entry name" value="RNaseH-like_sf"/>
</dbReference>
<comment type="similarity">
    <text evidence="5 14">Belongs to the RNase HII family. RnhC subfamily.</text>
</comment>
<keyword evidence="11 14" id="KW-0255">Endonuclease</keyword>
<protein>
    <recommendedName>
        <fullName evidence="7 14">Ribonuclease HIII</fullName>
        <shortName evidence="14">RNase HIII</shortName>
        <ecNumber evidence="6 14">3.1.26.4</ecNumber>
    </recommendedName>
</protein>
<dbReference type="GO" id="GO:0032299">
    <property type="term" value="C:ribonuclease H2 complex"/>
    <property type="evidence" value="ECO:0007669"/>
    <property type="project" value="TreeGrafter"/>
</dbReference>
<dbReference type="GO" id="GO:0005737">
    <property type="term" value="C:cytoplasm"/>
    <property type="evidence" value="ECO:0007669"/>
    <property type="project" value="UniProtKB-SubCell"/>
</dbReference>
<dbReference type="FunFam" id="3.30.420.10:FF:000047">
    <property type="entry name" value="Ribonuclease HIII"/>
    <property type="match status" value="1"/>
</dbReference>
<dbReference type="InterPro" id="IPR024567">
    <property type="entry name" value="RNase_HII/HIII_dom"/>
</dbReference>
<dbReference type="GO" id="GO:0000287">
    <property type="term" value="F:magnesium ion binding"/>
    <property type="evidence" value="ECO:0007669"/>
    <property type="project" value="UniProtKB-UniRule"/>
</dbReference>
<evidence type="ECO:0000256" key="13">
    <source>
        <dbReference type="ARBA" id="ARBA00022842"/>
    </source>
</evidence>
<gene>
    <name evidence="14 17" type="primary">rnhC</name>
    <name evidence="17" type="ORF">BU072_04775</name>
</gene>
<dbReference type="SUPFAM" id="SSF53098">
    <property type="entry name" value="Ribonuclease H-like"/>
    <property type="match status" value="1"/>
</dbReference>
<dbReference type="GO" id="GO:0006298">
    <property type="term" value="P:mismatch repair"/>
    <property type="evidence" value="ECO:0007669"/>
    <property type="project" value="TreeGrafter"/>
</dbReference>
<proteinExistence type="inferred from homology"/>
<dbReference type="EMBL" id="PZFK01000007">
    <property type="protein sequence ID" value="PTI30216.1"/>
    <property type="molecule type" value="Genomic_DNA"/>
</dbReference>
<feature type="binding site" evidence="14 15">
    <location>
        <position position="94"/>
    </location>
    <ligand>
        <name>a divalent metal cation</name>
        <dbReference type="ChEBI" id="CHEBI:60240"/>
    </ligand>
</feature>
<feature type="binding site" evidence="14 15">
    <location>
        <position position="95"/>
    </location>
    <ligand>
        <name>a divalent metal cation</name>
        <dbReference type="ChEBI" id="CHEBI:60240"/>
    </ligand>
</feature>
<sequence>MANIVKKIDSQTINKIIKQYNMDTENLPTGTLARKKIKSTQVQIYRSKKIMFQGKDAEQVASSVLGEKIMPSTPSKSIPNKIHTFDLHNTIGSDEAGSGDYFGPLTVCAAYVSKKNAKILKEIGVMDSKSLTDIKIVELAEHIIQICPHSLIVLDNPNYNTKQLEGWSQVKMKAVLHNQAIKNVITRVEESELEQIVIDQFVQASTYEKNIIGSMPRKDITFFETKGESKSIAIAAASIIARYAFVKHMDRLAQELNVIIPKGASNKVDLQAAKIVQKYDINQLDAITKKHFKNRDKVLDLIKRKRRN</sequence>
<accession>A0A2T4PUW4</accession>
<dbReference type="HAMAP" id="MF_00053">
    <property type="entry name" value="RNase_HIII"/>
    <property type="match status" value="1"/>
</dbReference>
<dbReference type="PIRSF" id="PIRSF037748">
    <property type="entry name" value="RnhC"/>
    <property type="match status" value="1"/>
</dbReference>
<dbReference type="GO" id="GO:0043137">
    <property type="term" value="P:DNA replication, removal of RNA primer"/>
    <property type="evidence" value="ECO:0007669"/>
    <property type="project" value="TreeGrafter"/>
</dbReference>
<evidence type="ECO:0000256" key="15">
    <source>
        <dbReference type="PROSITE-ProRule" id="PRU01319"/>
    </source>
</evidence>
<dbReference type="AlphaFoldDB" id="A0A2T4PUW4"/>
<dbReference type="InterPro" id="IPR001352">
    <property type="entry name" value="RNase_HII/HIII"/>
</dbReference>
<keyword evidence="13 14" id="KW-0460">Magnesium</keyword>
<evidence type="ECO:0000256" key="6">
    <source>
        <dbReference type="ARBA" id="ARBA00012180"/>
    </source>
</evidence>
<evidence type="ECO:0000256" key="1">
    <source>
        <dbReference type="ARBA" id="ARBA00000077"/>
    </source>
</evidence>
<comment type="cofactor">
    <cofactor evidence="2">
        <name>Mg(2+)</name>
        <dbReference type="ChEBI" id="CHEBI:18420"/>
    </cofactor>
</comment>
<evidence type="ECO:0000256" key="8">
    <source>
        <dbReference type="ARBA" id="ARBA00022490"/>
    </source>
</evidence>
<dbReference type="Gene3D" id="3.30.310.10">
    <property type="entry name" value="TATA-Binding Protein"/>
    <property type="match status" value="1"/>
</dbReference>
<dbReference type="GO" id="GO:0004523">
    <property type="term" value="F:RNA-DNA hybrid ribonuclease activity"/>
    <property type="evidence" value="ECO:0007669"/>
    <property type="project" value="UniProtKB-UniRule"/>
</dbReference>
<evidence type="ECO:0000256" key="2">
    <source>
        <dbReference type="ARBA" id="ARBA00001946"/>
    </source>
</evidence>